<keyword evidence="3" id="KW-1185">Reference proteome</keyword>
<organism evidence="2 3">
    <name type="scientific">Psychrilyobacter piezotolerans</name>
    <dbReference type="NCBI Taxonomy" id="2293438"/>
    <lineage>
        <taxon>Bacteria</taxon>
        <taxon>Fusobacteriati</taxon>
        <taxon>Fusobacteriota</taxon>
        <taxon>Fusobacteriia</taxon>
        <taxon>Fusobacteriales</taxon>
        <taxon>Fusobacteriaceae</taxon>
        <taxon>Psychrilyobacter</taxon>
    </lineage>
</organism>
<keyword evidence="1" id="KW-0472">Membrane</keyword>
<sequence length="157" mass="18135">MKKKIKFTKSNAAFLFIFFIGFIFYMYSSKEVSQENYENIDKKNPLLKIFQSEYSNKVILMKEGDITNDGIEDLIVIYDISKSEKGMVVVLGGENKLTNSVKAPIERQSIRFKNIDEKNEMEFVVSGYRGSKLGYGIYRIENNRIIDLFGEGMDQCC</sequence>
<keyword evidence="1" id="KW-0812">Transmembrane</keyword>
<evidence type="ECO:0000313" key="3">
    <source>
        <dbReference type="Proteomes" id="UP000263486"/>
    </source>
</evidence>
<gene>
    <name evidence="2" type="ORF">DYH56_11180</name>
</gene>
<feature type="transmembrane region" description="Helical" evidence="1">
    <location>
        <begin position="12"/>
        <end position="28"/>
    </location>
</feature>
<reference evidence="2 3" key="1">
    <citation type="submission" date="2018-08" db="EMBL/GenBank/DDBJ databases">
        <title>Draft genome sequence of Psychrilyobacter sp. strain SD5 isolated from Black Sea water.</title>
        <authorList>
            <person name="Yadav S."/>
            <person name="Villanueva L."/>
            <person name="Damste J.S.S."/>
        </authorList>
    </citation>
    <scope>NUCLEOTIDE SEQUENCE [LARGE SCALE GENOMIC DNA]</scope>
    <source>
        <strain evidence="2 3">SD5</strain>
    </source>
</reference>
<protein>
    <recommendedName>
        <fullName evidence="4">Lipoprotein</fullName>
    </recommendedName>
</protein>
<name>A0ABX9KFH4_9FUSO</name>
<proteinExistence type="predicted"/>
<dbReference type="NCBIfam" id="NF040734">
    <property type="entry name" value="CC-COOH_SaoC"/>
    <property type="match status" value="1"/>
</dbReference>
<evidence type="ECO:0000313" key="2">
    <source>
        <dbReference type="EMBL" id="REI40415.1"/>
    </source>
</evidence>
<comment type="caution">
    <text evidence="2">The sequence shown here is derived from an EMBL/GenBank/DDBJ whole genome shotgun (WGS) entry which is preliminary data.</text>
</comment>
<keyword evidence="1" id="KW-1133">Transmembrane helix</keyword>
<dbReference type="EMBL" id="QUAJ01000020">
    <property type="protein sequence ID" value="REI40415.1"/>
    <property type="molecule type" value="Genomic_DNA"/>
</dbReference>
<evidence type="ECO:0008006" key="4">
    <source>
        <dbReference type="Google" id="ProtNLM"/>
    </source>
</evidence>
<dbReference type="Proteomes" id="UP000263486">
    <property type="component" value="Unassembled WGS sequence"/>
</dbReference>
<accession>A0ABX9KFH4</accession>
<evidence type="ECO:0000256" key="1">
    <source>
        <dbReference type="SAM" id="Phobius"/>
    </source>
</evidence>
<dbReference type="RefSeq" id="WP_114642957.1">
    <property type="nucleotide sequence ID" value="NZ_JAACIO010000021.1"/>
</dbReference>